<organism evidence="7 8">
    <name type="scientific">Albugo candida</name>
    <dbReference type="NCBI Taxonomy" id="65357"/>
    <lineage>
        <taxon>Eukaryota</taxon>
        <taxon>Sar</taxon>
        <taxon>Stramenopiles</taxon>
        <taxon>Oomycota</taxon>
        <taxon>Peronosporomycetes</taxon>
        <taxon>Albuginales</taxon>
        <taxon>Albuginaceae</taxon>
        <taxon>Albugo</taxon>
    </lineage>
</organism>
<feature type="transmembrane region" description="Helical" evidence="5">
    <location>
        <begin position="259"/>
        <end position="282"/>
    </location>
</feature>
<keyword evidence="3 5" id="KW-1133">Transmembrane helix</keyword>
<gene>
    <name evidence="7" type="ORF">BN9_014650</name>
</gene>
<evidence type="ECO:0000313" key="8">
    <source>
        <dbReference type="Proteomes" id="UP000053237"/>
    </source>
</evidence>
<evidence type="ECO:0000256" key="4">
    <source>
        <dbReference type="ARBA" id="ARBA00023136"/>
    </source>
</evidence>
<evidence type="ECO:0000256" key="2">
    <source>
        <dbReference type="ARBA" id="ARBA00022692"/>
    </source>
</evidence>
<dbReference type="EMBL" id="CAIX01000010">
    <property type="protein sequence ID" value="CCI40681.1"/>
    <property type="molecule type" value="Genomic_DNA"/>
</dbReference>
<feature type="transmembrane region" description="Helical" evidence="5">
    <location>
        <begin position="185"/>
        <end position="206"/>
    </location>
</feature>
<dbReference type="GO" id="GO:0015179">
    <property type="term" value="F:L-amino acid transmembrane transporter activity"/>
    <property type="evidence" value="ECO:0007669"/>
    <property type="project" value="TreeGrafter"/>
</dbReference>
<feature type="transmembrane region" description="Helical" evidence="5">
    <location>
        <begin position="367"/>
        <end position="384"/>
    </location>
</feature>
<evidence type="ECO:0000256" key="1">
    <source>
        <dbReference type="ARBA" id="ARBA00004141"/>
    </source>
</evidence>
<evidence type="ECO:0000256" key="3">
    <source>
        <dbReference type="ARBA" id="ARBA00022989"/>
    </source>
</evidence>
<feature type="transmembrane region" description="Helical" evidence="5">
    <location>
        <begin position="129"/>
        <end position="150"/>
    </location>
</feature>
<feature type="transmembrane region" description="Helical" evidence="5">
    <location>
        <begin position="78"/>
        <end position="99"/>
    </location>
</feature>
<evidence type="ECO:0000259" key="6">
    <source>
        <dbReference type="Pfam" id="PF01490"/>
    </source>
</evidence>
<dbReference type="AlphaFoldDB" id="A0A024G283"/>
<comment type="caution">
    <text evidence="7">The sequence shown here is derived from an EMBL/GenBank/DDBJ whole genome shotgun (WGS) entry which is preliminary data.</text>
</comment>
<keyword evidence="8" id="KW-1185">Reference proteome</keyword>
<feature type="transmembrane region" description="Helical" evidence="5">
    <location>
        <begin position="53"/>
        <end position="72"/>
    </location>
</feature>
<feature type="transmembrane region" description="Helical" evidence="5">
    <location>
        <begin position="218"/>
        <end position="238"/>
    </location>
</feature>
<feature type="transmembrane region" description="Helical" evidence="5">
    <location>
        <begin position="302"/>
        <end position="326"/>
    </location>
</feature>
<accession>A0A024G283</accession>
<feature type="domain" description="Amino acid transporter transmembrane" evidence="6">
    <location>
        <begin position="50"/>
        <end position="447"/>
    </location>
</feature>
<keyword evidence="2 5" id="KW-0812">Transmembrane</keyword>
<reference evidence="7 8" key="1">
    <citation type="submission" date="2012-05" db="EMBL/GenBank/DDBJ databases">
        <title>Recombination and specialization in a pathogen metapopulation.</title>
        <authorList>
            <person name="Gardiner A."/>
            <person name="Kemen E."/>
            <person name="Schultz-Larsen T."/>
            <person name="MacLean D."/>
            <person name="Van Oosterhout C."/>
            <person name="Jones J.D.G."/>
        </authorList>
    </citation>
    <scope>NUCLEOTIDE SEQUENCE [LARGE SCALE GENOMIC DNA]</scope>
    <source>
        <strain evidence="7 8">Ac Nc2</strain>
    </source>
</reference>
<comment type="subcellular location">
    <subcellularLocation>
        <location evidence="1">Membrane</location>
        <topology evidence="1">Multi-pass membrane protein</topology>
    </subcellularLocation>
</comment>
<feature type="transmembrane region" description="Helical" evidence="5">
    <location>
        <begin position="390"/>
        <end position="412"/>
    </location>
</feature>
<dbReference type="OrthoDB" id="1684102at2759"/>
<dbReference type="PANTHER" id="PTHR22950:SF349">
    <property type="entry name" value="AMINO ACID TRANSPORTER TRANSMEMBRANE DOMAIN-CONTAINING PROTEIN"/>
    <property type="match status" value="1"/>
</dbReference>
<sequence length="454" mass="49791">MSEITSVQEDKMQDVVIDPIAEKDVETSAEDEESGMLHVHTADPSLASDGKTFLNTLIAFLGSGVLGIPFVFKETGILLGVFTLIFVASINTFCMLLIVRCKYELRKRGEEVNLYSDIGYAVMGKAGACVVNIAIIFSQTGFCVSYLIFIATNVHAYLGVPREAAVAICLPLLIVFSLVRHLKQLAYAALVADIMNLTGLAVVYSVDFEFMAYNDDQIKFFGVISSLPFFFGVASYCFEGVGMVLPLEKSMRNKQNFSTILIATMVIITTIYATFGICGYLAFGEATKDVLTLNMENGGEKFNFLTILVNVCLCVGLFFTYPLMLVPVFEIMQSWIHSPNTEESLKKDDVQRSESLAVNRTSHSRTTCLRSGAVLLTGLVAAGVPDFGPFISFIGATCCSLLAYVLPTFFYLHIFYGVNGENTPWYHDYYRIGLLLIGALGVASMFHGVLVALI</sequence>
<evidence type="ECO:0000256" key="5">
    <source>
        <dbReference type="SAM" id="Phobius"/>
    </source>
</evidence>
<feature type="transmembrane region" description="Helical" evidence="5">
    <location>
        <begin position="156"/>
        <end position="178"/>
    </location>
</feature>
<dbReference type="Pfam" id="PF01490">
    <property type="entry name" value="Aa_trans"/>
    <property type="match status" value="1"/>
</dbReference>
<dbReference type="GO" id="GO:0005774">
    <property type="term" value="C:vacuolar membrane"/>
    <property type="evidence" value="ECO:0007669"/>
    <property type="project" value="TreeGrafter"/>
</dbReference>
<feature type="transmembrane region" description="Helical" evidence="5">
    <location>
        <begin position="432"/>
        <end position="453"/>
    </location>
</feature>
<keyword evidence="4 5" id="KW-0472">Membrane</keyword>
<name>A0A024G283_9STRA</name>
<dbReference type="PANTHER" id="PTHR22950">
    <property type="entry name" value="AMINO ACID TRANSPORTER"/>
    <property type="match status" value="1"/>
</dbReference>
<proteinExistence type="predicted"/>
<dbReference type="InParanoid" id="A0A024G283"/>
<dbReference type="STRING" id="65357.A0A024G283"/>
<dbReference type="Proteomes" id="UP000053237">
    <property type="component" value="Unassembled WGS sequence"/>
</dbReference>
<protein>
    <recommendedName>
        <fullName evidence="6">Amino acid transporter transmembrane domain-containing protein</fullName>
    </recommendedName>
</protein>
<evidence type="ECO:0000313" key="7">
    <source>
        <dbReference type="EMBL" id="CCI40681.1"/>
    </source>
</evidence>
<dbReference type="InterPro" id="IPR013057">
    <property type="entry name" value="AA_transpt_TM"/>
</dbReference>